<keyword evidence="1" id="KW-0028">Amino-acid biosynthesis</keyword>
<dbReference type="Proteomes" id="UP000000391">
    <property type="component" value="Chromosome"/>
</dbReference>
<evidence type="ECO:0000256" key="3">
    <source>
        <dbReference type="ARBA" id="ARBA00023167"/>
    </source>
</evidence>
<evidence type="ECO:0000313" key="7">
    <source>
        <dbReference type="Proteomes" id="UP000000391"/>
    </source>
</evidence>
<evidence type="ECO:0000256" key="1">
    <source>
        <dbReference type="ARBA" id="ARBA00022605"/>
    </source>
</evidence>
<name>D7E8Z7_METEZ</name>
<dbReference type="STRING" id="644295.Metev_1059"/>
<dbReference type="GO" id="GO:0009086">
    <property type="term" value="P:methionine biosynthetic process"/>
    <property type="evidence" value="ECO:0007669"/>
    <property type="project" value="UniProtKB-KW"/>
</dbReference>
<dbReference type="SUPFAM" id="SSF54631">
    <property type="entry name" value="CBS-domain pair"/>
    <property type="match status" value="1"/>
</dbReference>
<evidence type="ECO:0000256" key="2">
    <source>
        <dbReference type="ARBA" id="ARBA00022737"/>
    </source>
</evidence>
<dbReference type="PIRSF" id="PIRSF004698">
    <property type="entry name" value="UCP004698_CBS_MJ0100"/>
    <property type="match status" value="1"/>
</dbReference>
<dbReference type="InterPro" id="IPR016426">
    <property type="entry name" value="MA1821-like"/>
</dbReference>
<keyword evidence="7" id="KW-1185">Reference proteome</keyword>
<evidence type="ECO:0000256" key="4">
    <source>
        <dbReference type="PROSITE-ProRule" id="PRU00703"/>
    </source>
</evidence>
<feature type="domain" description="CBS" evidence="5">
    <location>
        <begin position="446"/>
        <end position="499"/>
    </location>
</feature>
<dbReference type="Gene3D" id="3.10.580.10">
    <property type="entry name" value="CBS-domain"/>
    <property type="match status" value="1"/>
</dbReference>
<dbReference type="RefSeq" id="WP_013194512.1">
    <property type="nucleotide sequence ID" value="NC_014253.1"/>
</dbReference>
<evidence type="ECO:0000313" key="6">
    <source>
        <dbReference type="EMBL" id="ADI73945.1"/>
    </source>
</evidence>
<dbReference type="Pfam" id="PF00571">
    <property type="entry name" value="CBS"/>
    <property type="match status" value="2"/>
</dbReference>
<dbReference type="AlphaFoldDB" id="D7E8Z7"/>
<keyword evidence="2" id="KW-0677">Repeat</keyword>
<organism evidence="6 7">
    <name type="scientific">Methanohalobium evestigatum (strain ATCC BAA-1072 / DSM 3721 / NBRC 107634 / OCM 161 / Z-7303)</name>
    <dbReference type="NCBI Taxonomy" id="644295"/>
    <lineage>
        <taxon>Archaea</taxon>
        <taxon>Methanobacteriati</taxon>
        <taxon>Methanobacteriota</taxon>
        <taxon>Stenosarchaea group</taxon>
        <taxon>Methanomicrobia</taxon>
        <taxon>Methanosarcinales</taxon>
        <taxon>Methanosarcinaceae</taxon>
        <taxon>Methanohalobium</taxon>
    </lineage>
</organism>
<sequence>MVEKSIEEINNKIKDGSVNVVTAEEMVDIVSELGTEGAAQEVDVVTTGTFGAMCSSGAFLNFGHAEPPIKFQKIWLNDVEAYAGLAAVDAYIGSTQLSETAGMEYGGAHVIEDLISGKSIDVHAKSYGTDCYPLKILDTTLNINDLNQTTMVNPRNGFQKYNVATNSTNRTLHTYMSTLLPNHGNITYSGSGVLSPLSNDPNYETIGTGTRIFIGGAQGYVVGEGSQHNPEVNFGTLMVQGNLKDMNPDYVRGASFYGYGTSLYMGIGVPIPVLNERIAENTAVRDEDIVTNILDYGVQSRDRPKLREVTYAELKSGYVDLNGREVPTSPLSSFKTARLIAEDCKDQIKNGEFFVTEPVHRLPNKGVFKPMKQTMKKPLVREIMARNVVTIQQDSSFHEAAKKIMESTFDHLPVVSEDSKLVGIVTAWDISKAVAQEKYHIVKDFMTRDVVTATTEETIDIAAHHIDQKEVSALPVVDNERRVVGIITSNDISKLLASE</sequence>
<feature type="domain" description="CBS" evidence="5">
    <location>
        <begin position="384"/>
        <end position="445"/>
    </location>
</feature>
<dbReference type="PANTHER" id="PTHR48108:SF26">
    <property type="entry name" value="CBS DOMAIN-CONTAINING PROTEIN DDB_G0289609"/>
    <property type="match status" value="1"/>
</dbReference>
<dbReference type="InterPro" id="IPR046342">
    <property type="entry name" value="CBS_dom_sf"/>
</dbReference>
<dbReference type="InterPro" id="IPR000644">
    <property type="entry name" value="CBS_dom"/>
</dbReference>
<evidence type="ECO:0000259" key="5">
    <source>
        <dbReference type="PROSITE" id="PS51371"/>
    </source>
</evidence>
<keyword evidence="4" id="KW-0129">CBS domain</keyword>
<dbReference type="KEGG" id="mev:Metev_1059"/>
<dbReference type="PANTHER" id="PTHR48108">
    <property type="entry name" value="CBS DOMAIN-CONTAINING PROTEIN CBSX2, CHLOROPLASTIC"/>
    <property type="match status" value="1"/>
</dbReference>
<dbReference type="InterPro" id="IPR051462">
    <property type="entry name" value="CBS_domain-containing"/>
</dbReference>
<dbReference type="HOGENOM" id="CLU_043239_0_0_2"/>
<gene>
    <name evidence="6" type="ordered locus">Metev_1059</name>
</gene>
<dbReference type="EMBL" id="CP002069">
    <property type="protein sequence ID" value="ADI73945.1"/>
    <property type="molecule type" value="Genomic_DNA"/>
</dbReference>
<accession>D7E8Z7</accession>
<dbReference type="Pfam" id="PF01837">
    <property type="entry name" value="HcyBio"/>
    <property type="match status" value="1"/>
</dbReference>
<reference evidence="6 7" key="1">
    <citation type="submission" date="2010-06" db="EMBL/GenBank/DDBJ databases">
        <title>Complete sequence chromosome of Methanohalobium evestigatum Z-7303.</title>
        <authorList>
            <consortium name="US DOE Joint Genome Institute"/>
            <person name="Lucas S."/>
            <person name="Copeland A."/>
            <person name="Lapidus A."/>
            <person name="Cheng J.-F."/>
            <person name="Bruce D."/>
            <person name="Goodwin L."/>
            <person name="Pitluck S."/>
            <person name="Saunders E."/>
            <person name="Detter J.C."/>
            <person name="Han C."/>
            <person name="Tapia R."/>
            <person name="Land M."/>
            <person name="Hauser L."/>
            <person name="Kyrpides N."/>
            <person name="Mikhailova N."/>
            <person name="Sieprawska-Lupa M."/>
            <person name="Whitman W.B."/>
            <person name="Anderson I."/>
            <person name="Woyke T."/>
        </authorList>
    </citation>
    <scope>NUCLEOTIDE SEQUENCE [LARGE SCALE GENOMIC DNA]</scope>
    <source>
        <strain evidence="7">ATCC BAA-1072 / DSM 3721 / NBRC 107634 / OCM 161 / Z-7303</strain>
    </source>
</reference>
<dbReference type="OrthoDB" id="295172at2157"/>
<dbReference type="InterPro" id="IPR002708">
    <property type="entry name" value="HcyBio"/>
</dbReference>
<dbReference type="GeneID" id="9346689"/>
<proteinExistence type="predicted"/>
<dbReference type="SMART" id="SM00116">
    <property type="entry name" value="CBS"/>
    <property type="match status" value="2"/>
</dbReference>
<protein>
    <recommendedName>
        <fullName evidence="5">CBS domain-containing protein</fullName>
    </recommendedName>
</protein>
<keyword evidence="3" id="KW-0486">Methionine biosynthesis</keyword>
<dbReference type="PROSITE" id="PS51371">
    <property type="entry name" value="CBS"/>
    <property type="match status" value="2"/>
</dbReference>